<feature type="compositionally biased region" description="Polar residues" evidence="5">
    <location>
        <begin position="332"/>
        <end position="341"/>
    </location>
</feature>
<evidence type="ECO:0000313" key="6">
    <source>
        <dbReference type="EMBL" id="KAK9911090.1"/>
    </source>
</evidence>
<name>A0AAW1VTI0_RUBAR</name>
<evidence type="ECO:0000256" key="2">
    <source>
        <dbReference type="ARBA" id="ARBA00006801"/>
    </source>
</evidence>
<dbReference type="Gene3D" id="2.60.120.650">
    <property type="entry name" value="Cupin"/>
    <property type="match status" value="1"/>
</dbReference>
<gene>
    <name evidence="6" type="ORF">M0R45_035013</name>
</gene>
<sequence length="353" mass="40319">MERTLLELKVQRSDCSSDERVYCDNCKTSIVDFHRSCPLCSYDLCLLCCREIREGHLKGDGKEVIAEYINRGLDYLHGGNRNVRELPSGSNPKCPVRSNKLRKAATRESSDHYYLYRPRAVQHEDFKHFQCHWIRGEPVIVSNVLETGSGLSWEPSVMWRSCCQMIHTTHSKHLQVKAIDFLDWCELDISINKFFSGYLMGLFDCKMWPQVLKLNDQSLADCFEKRLPRHCAEFICCLPFKEYTHPCSGFLNLAVKLPFGSGKPDMGPTTYIVYGVSQELGRGDSVTKLHCHTCDVNTAEVNLTPEQLGVIERLKKRHIGQDQRENFGNCETVDNNADSNTSGGGILWKGRKR</sequence>
<keyword evidence="4" id="KW-0539">Nucleus</keyword>
<evidence type="ECO:0000256" key="1">
    <source>
        <dbReference type="ARBA" id="ARBA00004123"/>
    </source>
</evidence>
<keyword evidence="3" id="KW-0479">Metal-binding</keyword>
<dbReference type="AlphaFoldDB" id="A0AAW1VTI0"/>
<dbReference type="GO" id="GO:0046872">
    <property type="term" value="F:metal ion binding"/>
    <property type="evidence" value="ECO:0007669"/>
    <property type="project" value="UniProtKB-KW"/>
</dbReference>
<comment type="subcellular location">
    <subcellularLocation>
        <location evidence="1">Nucleus</location>
    </subcellularLocation>
</comment>
<dbReference type="InterPro" id="IPR045109">
    <property type="entry name" value="LSDs-like"/>
</dbReference>
<keyword evidence="7" id="KW-1185">Reference proteome</keyword>
<reference evidence="6 7" key="1">
    <citation type="journal article" date="2023" name="G3 (Bethesda)">
        <title>A chromosome-length genome assembly and annotation of blackberry (Rubus argutus, cv. 'Hillquist').</title>
        <authorList>
            <person name="Bruna T."/>
            <person name="Aryal R."/>
            <person name="Dudchenko O."/>
            <person name="Sargent D.J."/>
            <person name="Mead D."/>
            <person name="Buti M."/>
            <person name="Cavallini A."/>
            <person name="Hytonen T."/>
            <person name="Andres J."/>
            <person name="Pham M."/>
            <person name="Weisz D."/>
            <person name="Mascagni F."/>
            <person name="Usai G."/>
            <person name="Natali L."/>
            <person name="Bassil N."/>
            <person name="Fernandez G.E."/>
            <person name="Lomsadze A."/>
            <person name="Armour M."/>
            <person name="Olukolu B."/>
            <person name="Poorten T."/>
            <person name="Britton C."/>
            <person name="Davik J."/>
            <person name="Ashrafi H."/>
            <person name="Aiden E.L."/>
            <person name="Borodovsky M."/>
            <person name="Worthington M."/>
        </authorList>
    </citation>
    <scope>NUCLEOTIDE SEQUENCE [LARGE SCALE GENOMIC DNA]</scope>
    <source>
        <strain evidence="6">PI 553951</strain>
    </source>
</reference>
<evidence type="ECO:0000256" key="5">
    <source>
        <dbReference type="SAM" id="MobiDB-lite"/>
    </source>
</evidence>
<dbReference type="PANTHER" id="PTHR12549">
    <property type="entry name" value="JMJC DOMAIN-CONTAINING HISTONE DEMETHYLATION PROTEIN"/>
    <property type="match status" value="1"/>
</dbReference>
<dbReference type="GO" id="GO:0000118">
    <property type="term" value="C:histone deacetylase complex"/>
    <property type="evidence" value="ECO:0007669"/>
    <property type="project" value="TreeGrafter"/>
</dbReference>
<protein>
    <recommendedName>
        <fullName evidence="8">JmjC domain-containing protein</fullName>
    </recommendedName>
</protein>
<evidence type="ECO:0008006" key="8">
    <source>
        <dbReference type="Google" id="ProtNLM"/>
    </source>
</evidence>
<dbReference type="Proteomes" id="UP001457282">
    <property type="component" value="Unassembled WGS sequence"/>
</dbReference>
<dbReference type="GO" id="GO:0031490">
    <property type="term" value="F:chromatin DNA binding"/>
    <property type="evidence" value="ECO:0007669"/>
    <property type="project" value="TreeGrafter"/>
</dbReference>
<dbReference type="PANTHER" id="PTHR12549:SF11">
    <property type="entry name" value="LYSINE-SPECIFIC DEMETHYLASE JMJ25"/>
    <property type="match status" value="1"/>
</dbReference>
<organism evidence="6 7">
    <name type="scientific">Rubus argutus</name>
    <name type="common">Southern blackberry</name>
    <dbReference type="NCBI Taxonomy" id="59490"/>
    <lineage>
        <taxon>Eukaryota</taxon>
        <taxon>Viridiplantae</taxon>
        <taxon>Streptophyta</taxon>
        <taxon>Embryophyta</taxon>
        <taxon>Tracheophyta</taxon>
        <taxon>Spermatophyta</taxon>
        <taxon>Magnoliopsida</taxon>
        <taxon>eudicotyledons</taxon>
        <taxon>Gunneridae</taxon>
        <taxon>Pentapetalae</taxon>
        <taxon>rosids</taxon>
        <taxon>fabids</taxon>
        <taxon>Rosales</taxon>
        <taxon>Rosaceae</taxon>
        <taxon>Rosoideae</taxon>
        <taxon>Rosoideae incertae sedis</taxon>
        <taxon>Rubus</taxon>
    </lineage>
</organism>
<dbReference type="GO" id="GO:0003712">
    <property type="term" value="F:transcription coregulator activity"/>
    <property type="evidence" value="ECO:0007669"/>
    <property type="project" value="TreeGrafter"/>
</dbReference>
<evidence type="ECO:0000256" key="3">
    <source>
        <dbReference type="ARBA" id="ARBA00022723"/>
    </source>
</evidence>
<evidence type="ECO:0000313" key="7">
    <source>
        <dbReference type="Proteomes" id="UP001457282"/>
    </source>
</evidence>
<proteinExistence type="inferred from homology"/>
<dbReference type="GO" id="GO:0006357">
    <property type="term" value="P:regulation of transcription by RNA polymerase II"/>
    <property type="evidence" value="ECO:0007669"/>
    <property type="project" value="TreeGrafter"/>
</dbReference>
<feature type="region of interest" description="Disordered" evidence="5">
    <location>
        <begin position="330"/>
        <end position="353"/>
    </location>
</feature>
<evidence type="ECO:0000256" key="4">
    <source>
        <dbReference type="ARBA" id="ARBA00023242"/>
    </source>
</evidence>
<dbReference type="EMBL" id="JBEDUW010000007">
    <property type="protein sequence ID" value="KAK9911090.1"/>
    <property type="molecule type" value="Genomic_DNA"/>
</dbReference>
<accession>A0AAW1VTI0</accession>
<comment type="caution">
    <text evidence="6">The sequence shown here is derived from an EMBL/GenBank/DDBJ whole genome shotgun (WGS) entry which is preliminary data.</text>
</comment>
<dbReference type="GO" id="GO:0000785">
    <property type="term" value="C:chromatin"/>
    <property type="evidence" value="ECO:0007669"/>
    <property type="project" value="TreeGrafter"/>
</dbReference>
<comment type="similarity">
    <text evidence="2">Belongs to the JARID1 histone demethylase family.</text>
</comment>
<dbReference type="GO" id="GO:0032454">
    <property type="term" value="F:histone H3K9 demethylase activity"/>
    <property type="evidence" value="ECO:0007669"/>
    <property type="project" value="InterPro"/>
</dbReference>